<evidence type="ECO:0000313" key="2">
    <source>
        <dbReference type="EMBL" id="SKA89723.1"/>
    </source>
</evidence>
<proteinExistence type="predicted"/>
<accession>A0A1T4XJZ0</accession>
<dbReference type="Proteomes" id="UP000190027">
    <property type="component" value="Unassembled WGS sequence"/>
</dbReference>
<dbReference type="EMBL" id="FUYC01000011">
    <property type="protein sequence ID" value="SKA89723.1"/>
    <property type="molecule type" value="Genomic_DNA"/>
</dbReference>
<name>A0A1T4XJZ0_9BACT</name>
<sequence length="68" mass="7525">MQQYPGNTDGPSLDRPKSPSRTRRAADCRALPTQRLASGRLIRRNADGSCTVLDLGYGFKPQERPVPQ</sequence>
<dbReference type="STRING" id="1121449.SAMN02745704_02171"/>
<organism evidence="2 3">
    <name type="scientific">Paucidesulfovibrio gracilis DSM 16080</name>
    <dbReference type="NCBI Taxonomy" id="1121449"/>
    <lineage>
        <taxon>Bacteria</taxon>
        <taxon>Pseudomonadati</taxon>
        <taxon>Thermodesulfobacteriota</taxon>
        <taxon>Desulfovibrionia</taxon>
        <taxon>Desulfovibrionales</taxon>
        <taxon>Desulfovibrionaceae</taxon>
        <taxon>Paucidesulfovibrio</taxon>
    </lineage>
</organism>
<evidence type="ECO:0000313" key="3">
    <source>
        <dbReference type="Proteomes" id="UP000190027"/>
    </source>
</evidence>
<dbReference type="AlphaFoldDB" id="A0A1T4XJZ0"/>
<feature type="region of interest" description="Disordered" evidence="1">
    <location>
        <begin position="1"/>
        <end position="31"/>
    </location>
</feature>
<evidence type="ECO:0000256" key="1">
    <source>
        <dbReference type="SAM" id="MobiDB-lite"/>
    </source>
</evidence>
<keyword evidence="3" id="KW-1185">Reference proteome</keyword>
<reference evidence="2 3" key="1">
    <citation type="submission" date="2017-02" db="EMBL/GenBank/DDBJ databases">
        <authorList>
            <person name="Peterson S.W."/>
        </authorList>
    </citation>
    <scope>NUCLEOTIDE SEQUENCE [LARGE SCALE GENOMIC DNA]</scope>
    <source>
        <strain evidence="2 3">DSM 16080</strain>
    </source>
</reference>
<protein>
    <submittedName>
        <fullName evidence="2">Uncharacterized protein</fullName>
    </submittedName>
</protein>
<feature type="compositionally biased region" description="Polar residues" evidence="1">
    <location>
        <begin position="1"/>
        <end position="10"/>
    </location>
</feature>
<gene>
    <name evidence="2" type="ORF">SAMN02745704_02171</name>
</gene>